<comment type="similarity">
    <text evidence="1">Belongs to the nitroreductase family.</text>
</comment>
<dbReference type="InterPro" id="IPR029479">
    <property type="entry name" value="Nitroreductase"/>
</dbReference>
<keyword evidence="2" id="KW-0560">Oxidoreductase</keyword>
<evidence type="ECO:0000256" key="1">
    <source>
        <dbReference type="ARBA" id="ARBA00007118"/>
    </source>
</evidence>
<evidence type="ECO:0000313" key="5">
    <source>
        <dbReference type="Proteomes" id="UP000183994"/>
    </source>
</evidence>
<dbReference type="Proteomes" id="UP000183994">
    <property type="component" value="Unassembled WGS sequence"/>
</dbReference>
<keyword evidence="5" id="KW-1185">Reference proteome</keyword>
<gene>
    <name evidence="4" type="ORF">SAMN02745216_00815</name>
</gene>
<reference evidence="5" key="1">
    <citation type="submission" date="2016-11" db="EMBL/GenBank/DDBJ databases">
        <authorList>
            <person name="Varghese N."/>
            <person name="Submissions S."/>
        </authorList>
    </citation>
    <scope>NUCLEOTIDE SEQUENCE [LARGE SCALE GENOMIC DNA]</scope>
    <source>
        <strain evidence="5">DSM 16219</strain>
    </source>
</reference>
<dbReference type="AlphaFoldDB" id="A0A1M6FGC9"/>
<name>A0A1M6FGC9_9BACT</name>
<dbReference type="OrthoDB" id="368873at2"/>
<dbReference type="RefSeq" id="WP_073473142.1">
    <property type="nucleotide sequence ID" value="NZ_FQZU01000003.1"/>
</dbReference>
<dbReference type="Pfam" id="PF00881">
    <property type="entry name" value="Nitroreductase"/>
    <property type="match status" value="1"/>
</dbReference>
<protein>
    <submittedName>
        <fullName evidence="4">Nitroreductase</fullName>
    </submittedName>
</protein>
<dbReference type="PANTHER" id="PTHR43673:SF10">
    <property type="entry name" value="NADH DEHYDROGENASE_NAD(P)H NITROREDUCTASE XCC3605-RELATED"/>
    <property type="match status" value="1"/>
</dbReference>
<dbReference type="Gene3D" id="3.40.109.10">
    <property type="entry name" value="NADH Oxidase"/>
    <property type="match status" value="1"/>
</dbReference>
<evidence type="ECO:0000259" key="3">
    <source>
        <dbReference type="Pfam" id="PF00881"/>
    </source>
</evidence>
<dbReference type="InterPro" id="IPR000415">
    <property type="entry name" value="Nitroreductase-like"/>
</dbReference>
<accession>A0A1M6FGC9</accession>
<proteinExistence type="inferred from homology"/>
<dbReference type="PANTHER" id="PTHR43673">
    <property type="entry name" value="NAD(P)H NITROREDUCTASE YDGI-RELATED"/>
    <property type="match status" value="1"/>
</dbReference>
<evidence type="ECO:0000256" key="2">
    <source>
        <dbReference type="ARBA" id="ARBA00023002"/>
    </source>
</evidence>
<dbReference type="EMBL" id="FQZU01000003">
    <property type="protein sequence ID" value="SHI96788.1"/>
    <property type="molecule type" value="Genomic_DNA"/>
</dbReference>
<dbReference type="GO" id="GO:0016491">
    <property type="term" value="F:oxidoreductase activity"/>
    <property type="evidence" value="ECO:0007669"/>
    <property type="project" value="UniProtKB-KW"/>
</dbReference>
<organism evidence="4 5">
    <name type="scientific">Desulfatibacillum alkenivorans DSM 16219</name>
    <dbReference type="NCBI Taxonomy" id="1121393"/>
    <lineage>
        <taxon>Bacteria</taxon>
        <taxon>Pseudomonadati</taxon>
        <taxon>Thermodesulfobacteriota</taxon>
        <taxon>Desulfobacteria</taxon>
        <taxon>Desulfobacterales</taxon>
        <taxon>Desulfatibacillaceae</taxon>
        <taxon>Desulfatibacillum</taxon>
    </lineage>
</organism>
<dbReference type="STRING" id="1121393.SAMN02745216_00815"/>
<evidence type="ECO:0000313" key="4">
    <source>
        <dbReference type="EMBL" id="SHI96788.1"/>
    </source>
</evidence>
<dbReference type="CDD" id="cd02062">
    <property type="entry name" value="Nitro_FMN_reductase"/>
    <property type="match status" value="1"/>
</dbReference>
<dbReference type="SUPFAM" id="SSF55469">
    <property type="entry name" value="FMN-dependent nitroreductase-like"/>
    <property type="match status" value="1"/>
</dbReference>
<feature type="domain" description="Nitroreductase" evidence="3">
    <location>
        <begin position="31"/>
        <end position="219"/>
    </location>
</feature>
<sequence>MPRRKMEMEDLSPLGVYKEGMEWNPLEKIIFERRSIRAFKKEPLPDSMIRRILEAGRFAPSAGNQQPWKFAVVKNPEILAEMEADAIKMAKIMMFFLDSSRSEFRRKYTSWYTRLMIRIKPNELHPVPFSLLKLIADGKTGVFHGAPTLVLLFQDKRGVSCPPLDMGVCGEHMVLTAHSMGAGSCWIGLVKLLFYYPKWRKFFDLKWPYECNECIALGWPKGDYDGEVKREMQLVTWYEGGMDEPPRVERQGG</sequence>